<keyword evidence="1" id="KW-0808">Transferase</keyword>
<gene>
    <name evidence="1" type="ORF">SAMN05421730_1002156</name>
</gene>
<proteinExistence type="predicted"/>
<dbReference type="InterPro" id="IPR029063">
    <property type="entry name" value="SAM-dependent_MTases_sf"/>
</dbReference>
<organism evidence="1 2">
    <name type="scientific">Anaerobium acetethylicum</name>
    <dbReference type="NCBI Taxonomy" id="1619234"/>
    <lineage>
        <taxon>Bacteria</taxon>
        <taxon>Bacillati</taxon>
        <taxon>Bacillota</taxon>
        <taxon>Clostridia</taxon>
        <taxon>Lachnospirales</taxon>
        <taxon>Lachnospiraceae</taxon>
        <taxon>Anaerobium</taxon>
    </lineage>
</organism>
<dbReference type="AlphaFoldDB" id="A0A1D3TQA2"/>
<dbReference type="GO" id="GO:0032259">
    <property type="term" value="P:methylation"/>
    <property type="evidence" value="ECO:0007669"/>
    <property type="project" value="UniProtKB-KW"/>
</dbReference>
<dbReference type="RefSeq" id="WP_091230332.1">
    <property type="nucleotide sequence ID" value="NZ_FMKA01000002.1"/>
</dbReference>
<dbReference type="Pfam" id="PF13489">
    <property type="entry name" value="Methyltransf_23"/>
    <property type="match status" value="1"/>
</dbReference>
<dbReference type="GO" id="GO:0008168">
    <property type="term" value="F:methyltransferase activity"/>
    <property type="evidence" value="ECO:0007669"/>
    <property type="project" value="UniProtKB-KW"/>
</dbReference>
<dbReference type="OrthoDB" id="525353at2"/>
<accession>A0A1D3TQA2</accession>
<dbReference type="Proteomes" id="UP000199315">
    <property type="component" value="Unassembled WGS sequence"/>
</dbReference>
<reference evidence="1 2" key="1">
    <citation type="submission" date="2016-09" db="EMBL/GenBank/DDBJ databases">
        <authorList>
            <person name="Capua I."/>
            <person name="De Benedictis P."/>
            <person name="Joannis T."/>
            <person name="Lombin L.H."/>
            <person name="Cattoli G."/>
        </authorList>
    </citation>
    <scope>NUCLEOTIDE SEQUENCE [LARGE SCALE GENOMIC DNA]</scope>
    <source>
        <strain evidence="1 2">GluBS11</strain>
    </source>
</reference>
<dbReference type="STRING" id="1619234.SAMN05421730_1002156"/>
<evidence type="ECO:0000313" key="2">
    <source>
        <dbReference type="Proteomes" id="UP000199315"/>
    </source>
</evidence>
<dbReference type="CDD" id="cd02440">
    <property type="entry name" value="AdoMet_MTases"/>
    <property type="match status" value="1"/>
</dbReference>
<dbReference type="SUPFAM" id="SSF53335">
    <property type="entry name" value="S-adenosyl-L-methionine-dependent methyltransferases"/>
    <property type="match status" value="1"/>
</dbReference>
<sequence>MPEMIGNAKINDQFYSGVDGYSDGDIEDELLNLVTNNSDVMEILAAEKRWPILYHLSPVRQNILEWYPFREGAEVLEVGSGCGAITGVLCRKAGQVTCIELSKRRSLININRNKEYSNLEIMVGNFNDIRLDKKYDYITLIGVMEYAGYYTSSESPFVSFLENIKKMLKPDGKLLIAIENKFGLKYWAGAREDHTGVYFDGIEGYHATESQVRTFSKDELTKIIRDAGYSAIEYYYPFPDYKFPTQIFSDDYMPKADDLICSRDSFDNSRVHLFDETMVYKNIIDADKFDFFSNSFFVEVGIE</sequence>
<keyword evidence="1" id="KW-0489">Methyltransferase</keyword>
<protein>
    <submittedName>
        <fullName evidence="1">Methyltransferase domain-containing protein</fullName>
    </submittedName>
</protein>
<name>A0A1D3TQA2_9FIRM</name>
<dbReference type="EMBL" id="FMKA01000002">
    <property type="protein sequence ID" value="SCP95731.1"/>
    <property type="molecule type" value="Genomic_DNA"/>
</dbReference>
<dbReference type="PANTHER" id="PTHR43861">
    <property type="entry name" value="TRANS-ACONITATE 2-METHYLTRANSFERASE-RELATED"/>
    <property type="match status" value="1"/>
</dbReference>
<keyword evidence="2" id="KW-1185">Reference proteome</keyword>
<dbReference type="Gene3D" id="3.40.50.150">
    <property type="entry name" value="Vaccinia Virus protein VP39"/>
    <property type="match status" value="1"/>
</dbReference>
<evidence type="ECO:0000313" key="1">
    <source>
        <dbReference type="EMBL" id="SCP95731.1"/>
    </source>
</evidence>